<comment type="caution">
    <text evidence="3">The sequence shown here is derived from an EMBL/GenBank/DDBJ whole genome shotgun (WGS) entry which is preliminary data.</text>
</comment>
<dbReference type="InterPro" id="IPR002925">
    <property type="entry name" value="Dienelactn_hydro"/>
</dbReference>
<accession>A0A0C1Y8J8</accession>
<gene>
    <name evidence="3" type="ORF">QQ91_016745</name>
</gene>
<organism evidence="3">
    <name type="scientific">Lyngbya confervoides BDU141951</name>
    <dbReference type="NCBI Taxonomy" id="1574623"/>
    <lineage>
        <taxon>Bacteria</taxon>
        <taxon>Bacillati</taxon>
        <taxon>Cyanobacteriota</taxon>
        <taxon>Cyanophyceae</taxon>
        <taxon>Oscillatoriophycideae</taxon>
        <taxon>Oscillatoriales</taxon>
        <taxon>Microcoleaceae</taxon>
        <taxon>Lyngbya</taxon>
    </lineage>
</organism>
<dbReference type="GO" id="GO:0052689">
    <property type="term" value="F:carboxylic ester hydrolase activity"/>
    <property type="evidence" value="ECO:0007669"/>
    <property type="project" value="UniProtKB-ARBA"/>
</dbReference>
<proteinExistence type="predicted"/>
<reference evidence="3" key="2">
    <citation type="journal article" date="2015" name="Genome Announc.">
        <title>Draft Genome Sequence of Filamentous Marine Cyanobacterium Lyngbya confervoides Strain BDU141951.</title>
        <authorList>
            <person name="Chandrababunaidu M.M."/>
            <person name="Sen D."/>
            <person name="Tripathy S."/>
        </authorList>
    </citation>
    <scope>NUCLEOTIDE SEQUENCE</scope>
    <source>
        <strain evidence="3">BDU141951</strain>
    </source>
</reference>
<feature type="domain" description="Dienelactone hydrolase" evidence="2">
    <location>
        <begin position="26"/>
        <end position="209"/>
    </location>
</feature>
<dbReference type="InterPro" id="IPR029058">
    <property type="entry name" value="AB_hydrolase_fold"/>
</dbReference>
<evidence type="ECO:0000259" key="2">
    <source>
        <dbReference type="Pfam" id="PF01738"/>
    </source>
</evidence>
<dbReference type="InterPro" id="IPR050261">
    <property type="entry name" value="FrsA_esterase"/>
</dbReference>
<sequence length="228" mass="24330">MRSTATQHEPPHPVISVSAAAVQLEGNLVIPPGAQGVVLFAHGSGSSRHSPRNQLVAQRLQQAGLATLLLDLLTPAEGRQDAETRQFRFDIDLLTARLVGATDWLQHTPATQNLGIGYFGASTGSAAAFMAATQRPDRVQAIVSRGGRPDLVGSALTQVQAPTLLIVGGQDLPVIAMNEYAFSRLDRLPEKQLAIVPNATHLFAEAGALEQVADLASDWFGRFLKRSQ</sequence>
<dbReference type="Gene3D" id="3.40.50.1820">
    <property type="entry name" value="alpha/beta hydrolase"/>
    <property type="match status" value="1"/>
</dbReference>
<name>A0A0C1Y8J8_9CYAN</name>
<protein>
    <submittedName>
        <fullName evidence="3">Alpha/beta fold hydrolase</fullName>
    </submittedName>
</protein>
<evidence type="ECO:0000313" key="3">
    <source>
        <dbReference type="EMBL" id="NEV68758.1"/>
    </source>
</evidence>
<keyword evidence="1 3" id="KW-0378">Hydrolase</keyword>
<dbReference type="EMBL" id="JTHE02000003">
    <property type="protein sequence ID" value="NEV68758.1"/>
    <property type="molecule type" value="Genomic_DNA"/>
</dbReference>
<reference evidence="3" key="1">
    <citation type="submission" date="2014-11" db="EMBL/GenBank/DDBJ databases">
        <authorList>
            <person name="Malar M.C."/>
            <person name="Sen D."/>
            <person name="Tripathy S."/>
        </authorList>
    </citation>
    <scope>NUCLEOTIDE SEQUENCE</scope>
    <source>
        <strain evidence="3">BDU141951</strain>
    </source>
</reference>
<reference evidence="3" key="3">
    <citation type="submission" date="2020-02" db="EMBL/GenBank/DDBJ databases">
        <authorList>
            <person name="Sarangi A.N."/>
            <person name="Ghosh S."/>
            <person name="Mukherjee M."/>
            <person name="Tripathy S."/>
        </authorList>
    </citation>
    <scope>NUCLEOTIDE SEQUENCE</scope>
    <source>
        <strain evidence="3">BDU141951</strain>
    </source>
</reference>
<dbReference type="SUPFAM" id="SSF53474">
    <property type="entry name" value="alpha/beta-Hydrolases"/>
    <property type="match status" value="1"/>
</dbReference>
<dbReference type="PANTHER" id="PTHR22946:SF9">
    <property type="entry name" value="POLYKETIDE TRANSFERASE AF380"/>
    <property type="match status" value="1"/>
</dbReference>
<dbReference type="PANTHER" id="PTHR22946">
    <property type="entry name" value="DIENELACTONE HYDROLASE DOMAIN-CONTAINING PROTEIN-RELATED"/>
    <property type="match status" value="1"/>
</dbReference>
<evidence type="ECO:0000256" key="1">
    <source>
        <dbReference type="ARBA" id="ARBA00022801"/>
    </source>
</evidence>
<dbReference type="Pfam" id="PF01738">
    <property type="entry name" value="DLH"/>
    <property type="match status" value="1"/>
</dbReference>
<dbReference type="AlphaFoldDB" id="A0A0C1Y8J8"/>